<gene>
    <name evidence="2" type="ORF">DFO70_109217</name>
    <name evidence="3" type="ORF">OD459_04055</name>
</gene>
<dbReference type="Proteomes" id="UP001163104">
    <property type="component" value="Chromosome"/>
</dbReference>
<reference evidence="2 4" key="1">
    <citation type="submission" date="2018-06" db="EMBL/GenBank/DDBJ databases">
        <title>Freshwater and sediment microbial communities from various areas in North America, analyzing microbe dynamics in response to fracking.</title>
        <authorList>
            <person name="Lamendella R."/>
        </authorList>
    </citation>
    <scope>NUCLEOTIDE SEQUENCE [LARGE SCALE GENOMIC DNA]</scope>
    <source>
        <strain evidence="2 4">14_TX</strain>
    </source>
</reference>
<protein>
    <submittedName>
        <fullName evidence="2">Uncharacterized protein</fullName>
    </submittedName>
</protein>
<evidence type="ECO:0000256" key="1">
    <source>
        <dbReference type="SAM" id="MobiDB-lite"/>
    </source>
</evidence>
<evidence type="ECO:0000313" key="4">
    <source>
        <dbReference type="Proteomes" id="UP000252731"/>
    </source>
</evidence>
<evidence type="ECO:0000313" key="2">
    <source>
        <dbReference type="EMBL" id="RBP90710.1"/>
    </source>
</evidence>
<reference evidence="3" key="2">
    <citation type="submission" date="2022-10" db="EMBL/GenBank/DDBJ databases">
        <title>Mechanism of multi-heavy metal repair in Cytobacillus Firmus M7.</title>
        <authorList>
            <person name="Li X."/>
            <person name="Yu C."/>
        </authorList>
    </citation>
    <scope>NUCLEOTIDE SEQUENCE</scope>
    <source>
        <strain evidence="3">M7</strain>
    </source>
</reference>
<organism evidence="2 4">
    <name type="scientific">Cytobacillus firmus</name>
    <name type="common">Bacillus firmus</name>
    <dbReference type="NCBI Taxonomy" id="1399"/>
    <lineage>
        <taxon>Bacteria</taxon>
        <taxon>Bacillati</taxon>
        <taxon>Bacillota</taxon>
        <taxon>Bacilli</taxon>
        <taxon>Bacillales</taxon>
        <taxon>Bacillaceae</taxon>
        <taxon>Cytobacillus</taxon>
    </lineage>
</organism>
<proteinExistence type="predicted"/>
<dbReference type="EMBL" id="QNSF01000009">
    <property type="protein sequence ID" value="RBP90710.1"/>
    <property type="molecule type" value="Genomic_DNA"/>
</dbReference>
<dbReference type="Proteomes" id="UP000252731">
    <property type="component" value="Unassembled WGS sequence"/>
</dbReference>
<accession>A0A366JSG8</accession>
<sequence length="41" mass="4847">MPNLNDNKFKKIQSESQKQGKTYEEYAAELEANKMKAQKRK</sequence>
<dbReference type="EMBL" id="CP107027">
    <property type="protein sequence ID" value="UYG96212.1"/>
    <property type="molecule type" value="Genomic_DNA"/>
</dbReference>
<feature type="region of interest" description="Disordered" evidence="1">
    <location>
        <begin position="1"/>
        <end position="22"/>
    </location>
</feature>
<name>A0A366JSG8_CYTFI</name>
<evidence type="ECO:0000313" key="3">
    <source>
        <dbReference type="EMBL" id="UYG96212.1"/>
    </source>
</evidence>
<dbReference type="AlphaFoldDB" id="A0A366JSG8"/>
<dbReference type="RefSeq" id="WP_258549827.1">
    <property type="nucleotide sequence ID" value="NZ_CANMEA010000001.1"/>
</dbReference>
<keyword evidence="4" id="KW-1185">Reference proteome</keyword>